<name>A0A5J5K2N1_9ACTN</name>
<dbReference type="EMBL" id="VYTZ01000005">
    <property type="protein sequence ID" value="KAA9378479.1"/>
    <property type="molecule type" value="Genomic_DNA"/>
</dbReference>
<dbReference type="Gene3D" id="3.90.25.10">
    <property type="entry name" value="UDP-galactose 4-epimerase, domain 1"/>
    <property type="match status" value="1"/>
</dbReference>
<organism evidence="2 3">
    <name type="scientific">Microbispora cellulosiformans</name>
    <dbReference type="NCBI Taxonomy" id="2614688"/>
    <lineage>
        <taxon>Bacteria</taxon>
        <taxon>Bacillati</taxon>
        <taxon>Actinomycetota</taxon>
        <taxon>Actinomycetes</taxon>
        <taxon>Streptosporangiales</taxon>
        <taxon>Streptosporangiaceae</taxon>
        <taxon>Microbispora</taxon>
    </lineage>
</organism>
<dbReference type="InterPro" id="IPR036291">
    <property type="entry name" value="NAD(P)-bd_dom_sf"/>
</dbReference>
<dbReference type="RefSeq" id="WP_150934384.1">
    <property type="nucleotide sequence ID" value="NZ_VYTZ01000005.1"/>
</dbReference>
<dbReference type="AlphaFoldDB" id="A0A5J5K2N1"/>
<comment type="caution">
    <text evidence="2">The sequence shown here is derived from an EMBL/GenBank/DDBJ whole genome shotgun (WGS) entry which is preliminary data.</text>
</comment>
<dbReference type="Proteomes" id="UP000327011">
    <property type="component" value="Unassembled WGS sequence"/>
</dbReference>
<protein>
    <submittedName>
        <fullName evidence="2">NAD(P)H-binding protein</fullName>
    </submittedName>
</protein>
<dbReference type="InterPro" id="IPR016040">
    <property type="entry name" value="NAD(P)-bd_dom"/>
</dbReference>
<sequence length="282" mass="29686">MIVVTGATGNVGRVLVRLLAEAGEDVTAVARRVSAADVPEGVRTVAADLADPAGLRPALEGADALFLVTPGDYLALGGNVRPILRTAGEAGVRRVVLLSSQSAGTRPLSPGHGRRALDDETEVRNSGLEWTILRPGGFASNAFAWAESVRLRRAVTAPFGDVALPVIDPGDIAEVAAAALREPGHDGRVYELTGPERVSPRQIAAALGDALGEPVRFTEQSRDEARALMAAFMPEEVADGTLAILGEPTPGERRVSPEVERVLGRAPRPFSDWARRNAAAFR</sequence>
<dbReference type="PANTHER" id="PTHR43162">
    <property type="match status" value="1"/>
</dbReference>
<evidence type="ECO:0000313" key="3">
    <source>
        <dbReference type="Proteomes" id="UP000327011"/>
    </source>
</evidence>
<dbReference type="SUPFAM" id="SSF51735">
    <property type="entry name" value="NAD(P)-binding Rossmann-fold domains"/>
    <property type="match status" value="1"/>
</dbReference>
<proteinExistence type="predicted"/>
<feature type="domain" description="NAD(P)-binding" evidence="1">
    <location>
        <begin position="6"/>
        <end position="183"/>
    </location>
</feature>
<dbReference type="PANTHER" id="PTHR43162:SF1">
    <property type="entry name" value="PRESTALK A DIFFERENTIATION PROTEIN A"/>
    <property type="match status" value="1"/>
</dbReference>
<accession>A0A5J5K2N1</accession>
<evidence type="ECO:0000259" key="1">
    <source>
        <dbReference type="Pfam" id="PF13460"/>
    </source>
</evidence>
<dbReference type="Pfam" id="PF13460">
    <property type="entry name" value="NAD_binding_10"/>
    <property type="match status" value="1"/>
</dbReference>
<gene>
    <name evidence="2" type="ORF">F5972_16670</name>
</gene>
<keyword evidence="3" id="KW-1185">Reference proteome</keyword>
<reference evidence="2 3" key="1">
    <citation type="submission" date="2019-09" db="EMBL/GenBank/DDBJ databases">
        <title>Screening of Novel Bioactive Compounds from Soil-Associated.</title>
        <authorList>
            <person name="Gong X."/>
        </authorList>
    </citation>
    <scope>NUCLEOTIDE SEQUENCE [LARGE SCALE GENOMIC DNA]</scope>
    <source>
        <strain evidence="2 3">Gxj-6</strain>
    </source>
</reference>
<dbReference type="InterPro" id="IPR051604">
    <property type="entry name" value="Ergot_Alk_Oxidoreductase"/>
</dbReference>
<evidence type="ECO:0000313" key="2">
    <source>
        <dbReference type="EMBL" id="KAA9378479.1"/>
    </source>
</evidence>
<dbReference type="Gene3D" id="3.40.50.720">
    <property type="entry name" value="NAD(P)-binding Rossmann-like Domain"/>
    <property type="match status" value="1"/>
</dbReference>